<dbReference type="AlphaFoldDB" id="A0A7R7HXV7"/>
<sequence>MDDRLPKRLVPDGLWEIAAPLLPVPKCRPQGGGMRLFDDRAVFTAIVYVLTSGCAWRHLPAEFAVTAPTTHRRFQTGTRAGVWRRLPLLHRQHTPVEMADGTTKPISKAEIGDKILNAEPDENQDDYRRVDGIIVTTAGRNFIVLTIKTFHGPVRLTTTGHHRFWEAGSHHWVEALRLEVGDRLRSESGQVRRIIGIRAYISSAVTTSCTPIT</sequence>
<keyword evidence="3" id="KW-1185">Reference proteome</keyword>
<evidence type="ECO:0000313" key="3">
    <source>
        <dbReference type="Proteomes" id="UP000611640"/>
    </source>
</evidence>
<dbReference type="SUPFAM" id="SSF51294">
    <property type="entry name" value="Hedgehog/intein (Hint) domain"/>
    <property type="match status" value="1"/>
</dbReference>
<dbReference type="InterPro" id="IPR036844">
    <property type="entry name" value="Hint_dom_sf"/>
</dbReference>
<protein>
    <recommendedName>
        <fullName evidence="1">Insertion element IS402-like domain-containing protein</fullName>
    </recommendedName>
</protein>
<dbReference type="Pfam" id="PF13340">
    <property type="entry name" value="DUF4096"/>
    <property type="match status" value="1"/>
</dbReference>
<evidence type="ECO:0000313" key="2">
    <source>
        <dbReference type="EMBL" id="BCJ36036.1"/>
    </source>
</evidence>
<feature type="domain" description="Insertion element IS402-like" evidence="1">
    <location>
        <begin position="11"/>
        <end position="86"/>
    </location>
</feature>
<dbReference type="RefSeq" id="WP_203962464.1">
    <property type="nucleotide sequence ID" value="NZ_AP023355.1"/>
</dbReference>
<dbReference type="PANTHER" id="PTHR46637:SF1">
    <property type="entry name" value="BLL5188 PROTEIN"/>
    <property type="match status" value="1"/>
</dbReference>
<name>A0A7R7HXV7_9ACTN</name>
<dbReference type="InterPro" id="IPR052909">
    <property type="entry name" value="Transposase_6_like"/>
</dbReference>
<reference evidence="2 3" key="1">
    <citation type="submission" date="2020-08" db="EMBL/GenBank/DDBJ databases">
        <title>Whole genome shotgun sequence of Actinocatenispora thailandica NBRC 105041.</title>
        <authorList>
            <person name="Komaki H."/>
            <person name="Tamura T."/>
        </authorList>
    </citation>
    <scope>NUCLEOTIDE SEQUENCE [LARGE SCALE GENOMIC DNA]</scope>
    <source>
        <strain evidence="2 3">NBRC 105041</strain>
    </source>
</reference>
<dbReference type="Gene3D" id="2.170.16.10">
    <property type="entry name" value="Hedgehog/Intein (Hint) domain"/>
    <property type="match status" value="1"/>
</dbReference>
<dbReference type="KEGG" id="atl:Athai_35390"/>
<dbReference type="InterPro" id="IPR025161">
    <property type="entry name" value="IS402-like_dom"/>
</dbReference>
<gene>
    <name evidence="2" type="ORF">Athai_35390</name>
</gene>
<dbReference type="PANTHER" id="PTHR46637">
    <property type="entry name" value="TIS1421-TRANSPOSASE PROTEIN A"/>
    <property type="match status" value="1"/>
</dbReference>
<dbReference type="CDD" id="cd00081">
    <property type="entry name" value="Hint"/>
    <property type="match status" value="1"/>
</dbReference>
<dbReference type="EMBL" id="AP023355">
    <property type="protein sequence ID" value="BCJ36036.1"/>
    <property type="molecule type" value="Genomic_DNA"/>
</dbReference>
<organism evidence="2 3">
    <name type="scientific">Actinocatenispora thailandica</name>
    <dbReference type="NCBI Taxonomy" id="227318"/>
    <lineage>
        <taxon>Bacteria</taxon>
        <taxon>Bacillati</taxon>
        <taxon>Actinomycetota</taxon>
        <taxon>Actinomycetes</taxon>
        <taxon>Micromonosporales</taxon>
        <taxon>Micromonosporaceae</taxon>
        <taxon>Actinocatenispora</taxon>
    </lineage>
</organism>
<proteinExistence type="predicted"/>
<accession>A0A7R7HXV7</accession>
<dbReference type="Proteomes" id="UP000611640">
    <property type="component" value="Chromosome"/>
</dbReference>
<evidence type="ECO:0000259" key="1">
    <source>
        <dbReference type="Pfam" id="PF13340"/>
    </source>
</evidence>